<evidence type="ECO:0000313" key="3">
    <source>
        <dbReference type="Proteomes" id="UP000594263"/>
    </source>
</evidence>
<dbReference type="AlphaFoldDB" id="A0A7N0UL68"/>
<accession>A0A7N0UL68</accession>
<reference evidence="2" key="1">
    <citation type="submission" date="2021-01" db="UniProtKB">
        <authorList>
            <consortium name="EnsemblPlants"/>
        </authorList>
    </citation>
    <scope>IDENTIFICATION</scope>
</reference>
<dbReference type="PANTHER" id="PTHR47158:SF1">
    <property type="entry name" value="OS08G0239000 PROTEIN"/>
    <property type="match status" value="1"/>
</dbReference>
<organism evidence="2 3">
    <name type="scientific">Kalanchoe fedtschenkoi</name>
    <name type="common">Lavender scallops</name>
    <name type="synonym">South American air plant</name>
    <dbReference type="NCBI Taxonomy" id="63787"/>
    <lineage>
        <taxon>Eukaryota</taxon>
        <taxon>Viridiplantae</taxon>
        <taxon>Streptophyta</taxon>
        <taxon>Embryophyta</taxon>
        <taxon>Tracheophyta</taxon>
        <taxon>Spermatophyta</taxon>
        <taxon>Magnoliopsida</taxon>
        <taxon>eudicotyledons</taxon>
        <taxon>Gunneridae</taxon>
        <taxon>Pentapetalae</taxon>
        <taxon>Saxifragales</taxon>
        <taxon>Crassulaceae</taxon>
        <taxon>Kalanchoe</taxon>
    </lineage>
</organism>
<evidence type="ECO:0000313" key="2">
    <source>
        <dbReference type="EnsemblPlants" id="Kaladp0071s0085.1.v1.1.CDS.1"/>
    </source>
</evidence>
<feature type="domain" description="Complex 1 LYR protein" evidence="1">
    <location>
        <begin position="8"/>
        <end position="48"/>
    </location>
</feature>
<name>A0A7N0UL68_KALFE</name>
<evidence type="ECO:0000259" key="1">
    <source>
        <dbReference type="Pfam" id="PF05347"/>
    </source>
</evidence>
<proteinExistence type="predicted"/>
<keyword evidence="3" id="KW-1185">Reference proteome</keyword>
<sequence length="85" mass="9713">MASPSRSEILSLYRSFFRTARVFPDAKVGKYIEKMTKDMFRRNRNAEDGAGAFALGQSQLVAAKRQVEVYAVNLEKLRRPSVKEE</sequence>
<dbReference type="Proteomes" id="UP000594263">
    <property type="component" value="Unplaced"/>
</dbReference>
<dbReference type="EnsemblPlants" id="Kaladp0071s0085.1.v1.1">
    <property type="protein sequence ID" value="Kaladp0071s0085.1.v1.1.CDS.1"/>
    <property type="gene ID" value="Kaladp0071s0085.v1.1"/>
</dbReference>
<dbReference type="PANTHER" id="PTHR47158">
    <property type="entry name" value="OS08G0239000 PROTEIN"/>
    <property type="match status" value="1"/>
</dbReference>
<protein>
    <recommendedName>
        <fullName evidence="1">Complex 1 LYR protein domain-containing protein</fullName>
    </recommendedName>
</protein>
<dbReference type="InterPro" id="IPR008011">
    <property type="entry name" value="Complex1_LYR_dom"/>
</dbReference>
<dbReference type="Gramene" id="Kaladp0071s0085.1.v1.1">
    <property type="protein sequence ID" value="Kaladp0071s0085.1.v1.1.CDS.1"/>
    <property type="gene ID" value="Kaladp0071s0085.v1.1"/>
</dbReference>
<dbReference type="Pfam" id="PF05347">
    <property type="entry name" value="Complex1_LYR"/>
    <property type="match status" value="1"/>
</dbReference>